<evidence type="ECO:0008006" key="4">
    <source>
        <dbReference type="Google" id="ProtNLM"/>
    </source>
</evidence>
<keyword evidence="1" id="KW-0812">Transmembrane</keyword>
<evidence type="ECO:0000313" key="3">
    <source>
        <dbReference type="Proteomes" id="UP000298652"/>
    </source>
</evidence>
<evidence type="ECO:0000313" key="2">
    <source>
        <dbReference type="EMBL" id="TKW29958.1"/>
    </source>
</evidence>
<accession>A0A4U6VK16</accession>
<keyword evidence="1" id="KW-1133">Transmembrane helix</keyword>
<gene>
    <name evidence="2" type="ORF">SEVIR_2G001800v2</name>
</gene>
<dbReference type="Gramene" id="TKW29958">
    <property type="protein sequence ID" value="TKW29958"/>
    <property type="gene ID" value="SEVIR_2G001800v2"/>
</dbReference>
<proteinExistence type="predicted"/>
<organism evidence="2 3">
    <name type="scientific">Setaria viridis</name>
    <name type="common">Green bristlegrass</name>
    <name type="synonym">Setaria italica subsp. viridis</name>
    <dbReference type="NCBI Taxonomy" id="4556"/>
    <lineage>
        <taxon>Eukaryota</taxon>
        <taxon>Viridiplantae</taxon>
        <taxon>Streptophyta</taxon>
        <taxon>Embryophyta</taxon>
        <taxon>Tracheophyta</taxon>
        <taxon>Spermatophyta</taxon>
        <taxon>Magnoliopsida</taxon>
        <taxon>Liliopsida</taxon>
        <taxon>Poales</taxon>
        <taxon>Poaceae</taxon>
        <taxon>PACMAD clade</taxon>
        <taxon>Panicoideae</taxon>
        <taxon>Panicodae</taxon>
        <taxon>Paniceae</taxon>
        <taxon>Cenchrinae</taxon>
        <taxon>Setaria</taxon>
    </lineage>
</organism>
<dbReference type="Proteomes" id="UP000298652">
    <property type="component" value="Chromosome 2"/>
</dbReference>
<dbReference type="EMBL" id="CM016553">
    <property type="protein sequence ID" value="TKW29958.1"/>
    <property type="molecule type" value="Genomic_DNA"/>
</dbReference>
<protein>
    <recommendedName>
        <fullName evidence="4">Reverse transcriptase zinc-binding domain-containing protein</fullName>
    </recommendedName>
</protein>
<keyword evidence="1" id="KW-0472">Membrane</keyword>
<name>A0A4U6VK16_SETVI</name>
<sequence length="100" mass="11997">MILPSYECVLYQHGGEETLFHLLLGCPFAQECWIHVQFFMEVIIIMCWSIWMARNDWIFKGIAPSVQDSLFRFKTIFTHVILRVKEDWKQQISSWLEQTL</sequence>
<reference evidence="2" key="1">
    <citation type="submission" date="2019-03" db="EMBL/GenBank/DDBJ databases">
        <title>WGS assembly of Setaria viridis.</title>
        <authorList>
            <person name="Huang P."/>
            <person name="Jenkins J."/>
            <person name="Grimwood J."/>
            <person name="Barry K."/>
            <person name="Healey A."/>
            <person name="Mamidi S."/>
            <person name="Sreedasyam A."/>
            <person name="Shu S."/>
            <person name="Feldman M."/>
            <person name="Wu J."/>
            <person name="Yu Y."/>
            <person name="Chen C."/>
            <person name="Johnson J."/>
            <person name="Rokhsar D."/>
            <person name="Baxter I."/>
            <person name="Schmutz J."/>
            <person name="Brutnell T."/>
            <person name="Kellogg E."/>
        </authorList>
    </citation>
    <scope>NUCLEOTIDE SEQUENCE [LARGE SCALE GENOMIC DNA]</scope>
</reference>
<feature type="transmembrane region" description="Helical" evidence="1">
    <location>
        <begin position="33"/>
        <end position="51"/>
    </location>
</feature>
<dbReference type="AlphaFoldDB" id="A0A4U6VK16"/>
<evidence type="ECO:0000256" key="1">
    <source>
        <dbReference type="SAM" id="Phobius"/>
    </source>
</evidence>
<keyword evidence="3" id="KW-1185">Reference proteome</keyword>